<dbReference type="AlphaFoldDB" id="A0AAW0CEP1"/>
<reference evidence="1 2" key="1">
    <citation type="submission" date="2024-01" db="EMBL/GenBank/DDBJ databases">
        <title>A draft genome for a cacao thread blight-causing isolate of Paramarasmius palmivorus.</title>
        <authorList>
            <person name="Baruah I.K."/>
            <person name="Bukari Y."/>
            <person name="Amoako-Attah I."/>
            <person name="Meinhardt L.W."/>
            <person name="Bailey B.A."/>
            <person name="Cohen S.P."/>
        </authorList>
    </citation>
    <scope>NUCLEOTIDE SEQUENCE [LARGE SCALE GENOMIC DNA]</scope>
    <source>
        <strain evidence="1 2">GH-12</strain>
    </source>
</reference>
<dbReference type="EMBL" id="JAYKXP010000046">
    <property type="protein sequence ID" value="KAK7037495.1"/>
    <property type="molecule type" value="Genomic_DNA"/>
</dbReference>
<gene>
    <name evidence="1" type="ORF">VNI00_010987</name>
</gene>
<protein>
    <submittedName>
        <fullName evidence="1">Uncharacterized protein</fullName>
    </submittedName>
</protein>
<organism evidence="1 2">
    <name type="scientific">Paramarasmius palmivorus</name>
    <dbReference type="NCBI Taxonomy" id="297713"/>
    <lineage>
        <taxon>Eukaryota</taxon>
        <taxon>Fungi</taxon>
        <taxon>Dikarya</taxon>
        <taxon>Basidiomycota</taxon>
        <taxon>Agaricomycotina</taxon>
        <taxon>Agaricomycetes</taxon>
        <taxon>Agaricomycetidae</taxon>
        <taxon>Agaricales</taxon>
        <taxon>Marasmiineae</taxon>
        <taxon>Marasmiaceae</taxon>
        <taxon>Paramarasmius</taxon>
    </lineage>
</organism>
<accession>A0AAW0CEP1</accession>
<evidence type="ECO:0000313" key="1">
    <source>
        <dbReference type="EMBL" id="KAK7037495.1"/>
    </source>
</evidence>
<name>A0AAW0CEP1_9AGAR</name>
<dbReference type="Proteomes" id="UP001383192">
    <property type="component" value="Unassembled WGS sequence"/>
</dbReference>
<proteinExistence type="predicted"/>
<sequence length="168" mass="18734">MLKVIQHVKELGALRRKFAHKGMLNGTATAFTEALLNGTLSDLLGDNAEEDSPEIREFEFEDLGPSQAPKSDVSVWLAARPAPGYSGNDLEKLANEINQPAFPRLLREYLYEQTHPNDTDTVPHRLPTPGRVSIYHSAVFVCYAPSDDCGGSGMYTERFRANPRWQKS</sequence>
<keyword evidence="2" id="KW-1185">Reference proteome</keyword>
<evidence type="ECO:0000313" key="2">
    <source>
        <dbReference type="Proteomes" id="UP001383192"/>
    </source>
</evidence>
<comment type="caution">
    <text evidence="1">The sequence shown here is derived from an EMBL/GenBank/DDBJ whole genome shotgun (WGS) entry which is preliminary data.</text>
</comment>